<accession>A0ABV0MMW4</accession>
<reference evidence="1 2" key="1">
    <citation type="submission" date="2021-06" db="EMBL/GenBank/DDBJ databases">
        <authorList>
            <person name="Palmer J.M."/>
        </authorList>
    </citation>
    <scope>NUCLEOTIDE SEQUENCE [LARGE SCALE GENOMIC DNA]</scope>
    <source>
        <strain evidence="1 2">GA_2019</strain>
        <tissue evidence="1">Muscle</tissue>
    </source>
</reference>
<evidence type="ECO:0000313" key="2">
    <source>
        <dbReference type="Proteomes" id="UP001476798"/>
    </source>
</evidence>
<keyword evidence="2" id="KW-1185">Reference proteome</keyword>
<organism evidence="1 2">
    <name type="scientific">Goodea atripinnis</name>
    <dbReference type="NCBI Taxonomy" id="208336"/>
    <lineage>
        <taxon>Eukaryota</taxon>
        <taxon>Metazoa</taxon>
        <taxon>Chordata</taxon>
        <taxon>Craniata</taxon>
        <taxon>Vertebrata</taxon>
        <taxon>Euteleostomi</taxon>
        <taxon>Actinopterygii</taxon>
        <taxon>Neopterygii</taxon>
        <taxon>Teleostei</taxon>
        <taxon>Neoteleostei</taxon>
        <taxon>Acanthomorphata</taxon>
        <taxon>Ovalentaria</taxon>
        <taxon>Atherinomorphae</taxon>
        <taxon>Cyprinodontiformes</taxon>
        <taxon>Goodeidae</taxon>
        <taxon>Goodea</taxon>
    </lineage>
</organism>
<dbReference type="Proteomes" id="UP001476798">
    <property type="component" value="Unassembled WGS sequence"/>
</dbReference>
<dbReference type="EMBL" id="JAHRIO010007409">
    <property type="protein sequence ID" value="MEQ2160442.1"/>
    <property type="molecule type" value="Genomic_DNA"/>
</dbReference>
<comment type="caution">
    <text evidence="1">The sequence shown here is derived from an EMBL/GenBank/DDBJ whole genome shotgun (WGS) entry which is preliminary data.</text>
</comment>
<protein>
    <submittedName>
        <fullName evidence="1">Uncharacterized protein</fullName>
    </submittedName>
</protein>
<evidence type="ECO:0000313" key="1">
    <source>
        <dbReference type="EMBL" id="MEQ2160442.1"/>
    </source>
</evidence>
<sequence>MTLCSLCPLPSLKTSVDLLRTVWPVDEPSIVPSRTMVSVTELHGLTCSYKHTHPFTPPSPDPLHDVVSYICCFFVLRFFLQSQTVPAKEKVFLQLDRDIGHFLWDRQLVINGYCSVLTVNNFYI</sequence>
<name>A0ABV0MMW4_9TELE</name>
<proteinExistence type="predicted"/>
<gene>
    <name evidence="1" type="ORF">GOODEAATRI_033770</name>
</gene>